<reference evidence="12 13" key="1">
    <citation type="submission" date="2017-08" db="EMBL/GenBank/DDBJ databases">
        <title>Harnessing the power of phylogenomics to disentangle the directionality and signatures of interkingdom host jumping in the parasitic fungal genus Tolypocladium.</title>
        <authorList>
            <person name="Quandt C.A."/>
            <person name="Patterson W."/>
            <person name="Spatafora J.W."/>
        </authorList>
    </citation>
    <scope>NUCLEOTIDE SEQUENCE [LARGE SCALE GENOMIC DNA]</scope>
    <source>
        <strain evidence="12 13">CBS 113982</strain>
    </source>
</reference>
<evidence type="ECO:0000256" key="3">
    <source>
        <dbReference type="ARBA" id="ARBA00012513"/>
    </source>
</evidence>
<accession>A0A2K3PYN0</accession>
<feature type="domain" description="Protein kinase" evidence="11">
    <location>
        <begin position="68"/>
        <end position="327"/>
    </location>
</feature>
<comment type="subunit">
    <text evidence="2">Component of the EKC/KEOPS complex composed of at least BUD32, CGI121, GON7, KAE1 and PCC1; the whole complex dimerizes.</text>
</comment>
<dbReference type="Gene3D" id="1.10.510.10">
    <property type="entry name" value="Transferase(Phosphotransferase) domain 1"/>
    <property type="match status" value="1"/>
</dbReference>
<dbReference type="OrthoDB" id="1668230at2759"/>
<evidence type="ECO:0000256" key="4">
    <source>
        <dbReference type="ARBA" id="ARBA00013948"/>
    </source>
</evidence>
<dbReference type="InterPro" id="IPR000719">
    <property type="entry name" value="Prot_kinase_dom"/>
</dbReference>
<evidence type="ECO:0000256" key="10">
    <source>
        <dbReference type="SAM" id="MobiDB-lite"/>
    </source>
</evidence>
<dbReference type="GO" id="GO:0005524">
    <property type="term" value="F:ATP binding"/>
    <property type="evidence" value="ECO:0007669"/>
    <property type="project" value="InterPro"/>
</dbReference>
<dbReference type="EMBL" id="NRSZ01001281">
    <property type="protein sequence ID" value="PNY20402.1"/>
    <property type="molecule type" value="Genomic_DNA"/>
</dbReference>
<keyword evidence="13" id="KW-1185">Reference proteome</keyword>
<dbReference type="InterPro" id="IPR011009">
    <property type="entry name" value="Kinase-like_dom_sf"/>
</dbReference>
<evidence type="ECO:0000256" key="9">
    <source>
        <dbReference type="ARBA" id="ARBA00048679"/>
    </source>
</evidence>
<proteinExistence type="predicted"/>
<organism evidence="12 13">
    <name type="scientific">Tolypocladium capitatum</name>
    <dbReference type="NCBI Taxonomy" id="45235"/>
    <lineage>
        <taxon>Eukaryota</taxon>
        <taxon>Fungi</taxon>
        <taxon>Dikarya</taxon>
        <taxon>Ascomycota</taxon>
        <taxon>Pezizomycotina</taxon>
        <taxon>Sordariomycetes</taxon>
        <taxon>Hypocreomycetidae</taxon>
        <taxon>Hypocreales</taxon>
        <taxon>Ophiocordycipitaceae</taxon>
        <taxon>Tolypocladium</taxon>
    </lineage>
</organism>
<dbReference type="Proteomes" id="UP000236621">
    <property type="component" value="Unassembled WGS sequence"/>
</dbReference>
<dbReference type="SMART" id="SM00220">
    <property type="entry name" value="S_TKc"/>
    <property type="match status" value="1"/>
</dbReference>
<name>A0A2K3PYN0_9HYPO</name>
<dbReference type="GO" id="GO:0004674">
    <property type="term" value="F:protein serine/threonine kinase activity"/>
    <property type="evidence" value="ECO:0007669"/>
    <property type="project" value="UniProtKB-EC"/>
</dbReference>
<comment type="catalytic activity">
    <reaction evidence="9">
        <text>L-seryl-[protein] + ATP = O-phospho-L-seryl-[protein] + ADP + H(+)</text>
        <dbReference type="Rhea" id="RHEA:17989"/>
        <dbReference type="Rhea" id="RHEA-COMP:9863"/>
        <dbReference type="Rhea" id="RHEA-COMP:11604"/>
        <dbReference type="ChEBI" id="CHEBI:15378"/>
        <dbReference type="ChEBI" id="CHEBI:29999"/>
        <dbReference type="ChEBI" id="CHEBI:30616"/>
        <dbReference type="ChEBI" id="CHEBI:83421"/>
        <dbReference type="ChEBI" id="CHEBI:456216"/>
        <dbReference type="EC" id="2.7.11.1"/>
    </reaction>
</comment>
<dbReference type="PANTHER" id="PTHR44329">
    <property type="entry name" value="SERINE/THREONINE-PROTEIN KINASE TNNI3K-RELATED"/>
    <property type="match status" value="1"/>
</dbReference>
<dbReference type="SUPFAM" id="SSF56112">
    <property type="entry name" value="Protein kinase-like (PK-like)"/>
    <property type="match status" value="1"/>
</dbReference>
<evidence type="ECO:0000313" key="12">
    <source>
        <dbReference type="EMBL" id="PNY20402.1"/>
    </source>
</evidence>
<evidence type="ECO:0000256" key="6">
    <source>
        <dbReference type="ARBA" id="ARBA00030980"/>
    </source>
</evidence>
<keyword evidence="12" id="KW-0418">Kinase</keyword>
<dbReference type="InterPro" id="IPR051681">
    <property type="entry name" value="Ser/Thr_Kinases-Pseudokinases"/>
</dbReference>
<comment type="caution">
    <text evidence="12">The sequence shown here is derived from an EMBL/GenBank/DDBJ whole genome shotgun (WGS) entry which is preliminary data.</text>
</comment>
<evidence type="ECO:0000313" key="13">
    <source>
        <dbReference type="Proteomes" id="UP000236621"/>
    </source>
</evidence>
<feature type="region of interest" description="Disordered" evidence="10">
    <location>
        <begin position="1"/>
        <end position="41"/>
    </location>
</feature>
<keyword evidence="12" id="KW-0808">Transferase</keyword>
<evidence type="ECO:0000256" key="7">
    <source>
        <dbReference type="ARBA" id="ARBA00033194"/>
    </source>
</evidence>
<dbReference type="PROSITE" id="PS50011">
    <property type="entry name" value="PROTEIN_KINASE_DOM"/>
    <property type="match status" value="1"/>
</dbReference>
<dbReference type="Pfam" id="PF00069">
    <property type="entry name" value="Pkinase"/>
    <property type="match status" value="1"/>
</dbReference>
<dbReference type="AlphaFoldDB" id="A0A2K3PYN0"/>
<dbReference type="STRING" id="45235.A0A2K3PYN0"/>
<evidence type="ECO:0000256" key="8">
    <source>
        <dbReference type="ARBA" id="ARBA00047899"/>
    </source>
</evidence>
<comment type="function">
    <text evidence="1">Component of the EKC/KEOPS complex that is required for the formation of a threonylcarbamoyl group on adenosine at position 37 (t(6)A37) in tRNAs that read codons beginning with adenine. The complex is probably involved in the transfer of the threonylcarbamoyl moiety of threonylcarbamoyl-AMP (TC-AMP) to the N6 group of A37. BUD32 has ATPase activity in the context of the EKC/KEOPS complex and likely plays a supporting role to the catalytic subunit KAE1. The EKC/KEOPS complex also promotes both telomere uncapping and telomere elongation. The complex is required for efficient recruitment of transcriptional coactivators.</text>
</comment>
<evidence type="ECO:0000259" key="11">
    <source>
        <dbReference type="PROSITE" id="PS50011"/>
    </source>
</evidence>
<dbReference type="PROSITE" id="PS00109">
    <property type="entry name" value="PROTEIN_KINASE_TYR"/>
    <property type="match status" value="1"/>
</dbReference>
<gene>
    <name evidence="12" type="ORF">TCAP_07427</name>
</gene>
<evidence type="ECO:0000256" key="5">
    <source>
        <dbReference type="ARBA" id="ARBA00019973"/>
    </source>
</evidence>
<comment type="catalytic activity">
    <reaction evidence="8">
        <text>L-threonyl-[protein] + ATP = O-phospho-L-threonyl-[protein] + ADP + H(+)</text>
        <dbReference type="Rhea" id="RHEA:46608"/>
        <dbReference type="Rhea" id="RHEA-COMP:11060"/>
        <dbReference type="Rhea" id="RHEA-COMP:11605"/>
        <dbReference type="ChEBI" id="CHEBI:15378"/>
        <dbReference type="ChEBI" id="CHEBI:30013"/>
        <dbReference type="ChEBI" id="CHEBI:30616"/>
        <dbReference type="ChEBI" id="CHEBI:61977"/>
        <dbReference type="ChEBI" id="CHEBI:456216"/>
        <dbReference type="EC" id="2.7.11.1"/>
    </reaction>
</comment>
<evidence type="ECO:0000256" key="1">
    <source>
        <dbReference type="ARBA" id="ARBA00003747"/>
    </source>
</evidence>
<dbReference type="InterPro" id="IPR008266">
    <property type="entry name" value="Tyr_kinase_AS"/>
</dbReference>
<evidence type="ECO:0000256" key="2">
    <source>
        <dbReference type="ARBA" id="ARBA00011534"/>
    </source>
</evidence>
<dbReference type="EC" id="2.7.11.1" evidence="3"/>
<sequence>MASVAQRADASRPRSPSPELPDAAQPSPRADAQDPSPAWPYHRRTITHIPVPGDWQRKLHPHWPESAFVVPNPAPEGYIYFVTKGDYVRSGSTALVERLPSGDIVKTPTTNPYWPVEEERARQGMEHEHDVYVLLGSNSFIPKLIDRDSVAKTLVIEDLPNGDLEMYVREHRDVDAGTRRKWALQASQALQSLHAAVVVHQDVTPRNFLLDKHLDLRICDFAGSSYPGHTIWTVAPGARYQSHIWARNYNPAFADDIFSLGSVLYFIAAGEEPYSDLEEEEVERRFENRDFPASDQLDSDTVIQGCWNGRLSTTEEVVDALIQFQGD</sequence>
<protein>
    <recommendedName>
        <fullName evidence="5">EKC/KEOPS complex subunit BUD32</fullName>
        <ecNumber evidence="3">2.7.11.1</ecNumber>
    </recommendedName>
    <alternativeName>
        <fullName evidence="6 7">Atypical Serine/threonine protein kinase BUD32</fullName>
    </alternativeName>
    <alternativeName>
        <fullName evidence="4">EKC/KEOPS complex subunit bud32</fullName>
    </alternativeName>
</protein>